<evidence type="ECO:0000313" key="1">
    <source>
        <dbReference type="EMBL" id="GFO46163.1"/>
    </source>
</evidence>
<protein>
    <submittedName>
        <fullName evidence="1">Uncharacterized protein</fullName>
    </submittedName>
</protein>
<dbReference type="AlphaFoldDB" id="A0AAV4DQ29"/>
<reference evidence="1 2" key="1">
    <citation type="journal article" date="2021" name="Elife">
        <title>Chloroplast acquisition without the gene transfer in kleptoplastic sea slugs, Plakobranchus ocellatus.</title>
        <authorList>
            <person name="Maeda T."/>
            <person name="Takahashi S."/>
            <person name="Yoshida T."/>
            <person name="Shimamura S."/>
            <person name="Takaki Y."/>
            <person name="Nagai Y."/>
            <person name="Toyoda A."/>
            <person name="Suzuki Y."/>
            <person name="Arimoto A."/>
            <person name="Ishii H."/>
            <person name="Satoh N."/>
            <person name="Nishiyama T."/>
            <person name="Hasebe M."/>
            <person name="Maruyama T."/>
            <person name="Minagawa J."/>
            <person name="Obokata J."/>
            <person name="Shigenobu S."/>
        </authorList>
    </citation>
    <scope>NUCLEOTIDE SEQUENCE [LARGE SCALE GENOMIC DNA]</scope>
</reference>
<sequence>MDVQNTNTYTNWNGESNQTLLYVALWTCRTPIPTPIGTESPTKLCTCSLMDVQNTTIYTNWNGESNRTLYMKPFWTSRTPIPTPTGTESPTKLST</sequence>
<name>A0AAV4DQ29_9GAST</name>
<keyword evidence="2" id="KW-1185">Reference proteome</keyword>
<comment type="caution">
    <text evidence="1">The sequence shown here is derived from an EMBL/GenBank/DDBJ whole genome shotgun (WGS) entry which is preliminary data.</text>
</comment>
<gene>
    <name evidence="1" type="ORF">PoB_007266800</name>
</gene>
<dbReference type="Proteomes" id="UP000735302">
    <property type="component" value="Unassembled WGS sequence"/>
</dbReference>
<evidence type="ECO:0000313" key="2">
    <source>
        <dbReference type="Proteomes" id="UP000735302"/>
    </source>
</evidence>
<accession>A0AAV4DQ29</accession>
<proteinExistence type="predicted"/>
<organism evidence="1 2">
    <name type="scientific">Plakobranchus ocellatus</name>
    <dbReference type="NCBI Taxonomy" id="259542"/>
    <lineage>
        <taxon>Eukaryota</taxon>
        <taxon>Metazoa</taxon>
        <taxon>Spiralia</taxon>
        <taxon>Lophotrochozoa</taxon>
        <taxon>Mollusca</taxon>
        <taxon>Gastropoda</taxon>
        <taxon>Heterobranchia</taxon>
        <taxon>Euthyneura</taxon>
        <taxon>Panpulmonata</taxon>
        <taxon>Sacoglossa</taxon>
        <taxon>Placobranchoidea</taxon>
        <taxon>Plakobranchidae</taxon>
        <taxon>Plakobranchus</taxon>
    </lineage>
</organism>
<dbReference type="EMBL" id="BLXT01008169">
    <property type="protein sequence ID" value="GFO46163.1"/>
    <property type="molecule type" value="Genomic_DNA"/>
</dbReference>